<feature type="transmembrane region" description="Helical" evidence="1">
    <location>
        <begin position="99"/>
        <end position="120"/>
    </location>
</feature>
<dbReference type="SUPFAM" id="SSF141868">
    <property type="entry name" value="EAL domain-like"/>
    <property type="match status" value="1"/>
</dbReference>
<sequence>MPSWLTVLQCLVAGVVVGLVAMETGAWRGELRRSGVRWGSAWSLALAGVCLLNGLYGVLAPGPHASGLLFARFVAYAAAIVLALPAVRAYTGGPGVRRFGTVLLAWFAAAGVLWWTSPLILAGIDADGVPSYGPLLPLAELVPVVVLGVYVFRAVRGLEVTTAGACVAGGAVVAVVALVGGAVAPASWSTEPLRGLWVVPLVAGLEVLAAARVRAVRRAADRRARMRDAIASVSNAAWLAHTPAELLETARAQCEELLHDPSIRGTLRPLSRDRFVTEFYSAEGRALLPDEQSFLRDVARVVSSAAERHTLTSKLRDAAYTDALTGLHNRPALDRQLAAALGKAEVESTRVAVLLCDLDNFKHANDMRGREWGDRLLRRVAAQLVDAAGPGAFVARHGGDDFVVVVERAPDDTELLALARRVQGRFEYLAHRVPATPMTVGVAAWRPGEVRDVDALVRGADLAMIAAKRGSKGAAFYDDLLRGEFHERTTMRRELEEAMSAGDIVVHFQPLTDTGTLEVVGLEALARWRRNGELVLPQEWLPLAEETGLIVEIGRQVFAAARNASEKYDLPVAVNVAARQLDEADFVRHVEQSWGPGAWRRLTIEVTESALLHDDAHARAALATLAARGARIALDDFGTGYNSLSRLAELPVHVIKVDRSFVHASGTPEGDAVLRAVLAVARAHGLDVVAEGVERAEELTTLVGMGVDTVQGFMLGRPAPTLPIRGRRPGTGEIEAVTPERLPQRLPHQMSPAAGS</sequence>
<dbReference type="CDD" id="cd01948">
    <property type="entry name" value="EAL"/>
    <property type="match status" value="1"/>
</dbReference>
<keyword evidence="1" id="KW-0812">Transmembrane</keyword>
<dbReference type="InterPro" id="IPR043128">
    <property type="entry name" value="Rev_trsase/Diguanyl_cyclase"/>
</dbReference>
<dbReference type="PROSITE" id="PS50883">
    <property type="entry name" value="EAL"/>
    <property type="match status" value="1"/>
</dbReference>
<dbReference type="InterPro" id="IPR000160">
    <property type="entry name" value="GGDEF_dom"/>
</dbReference>
<organism evidence="4 5">
    <name type="scientific">Actinotalea fermentans</name>
    <dbReference type="NCBI Taxonomy" id="43671"/>
    <lineage>
        <taxon>Bacteria</taxon>
        <taxon>Bacillati</taxon>
        <taxon>Actinomycetota</taxon>
        <taxon>Actinomycetes</taxon>
        <taxon>Micrococcales</taxon>
        <taxon>Cellulomonadaceae</taxon>
        <taxon>Actinotalea</taxon>
    </lineage>
</organism>
<feature type="transmembrane region" description="Helical" evidence="1">
    <location>
        <begin position="132"/>
        <end position="152"/>
    </location>
</feature>
<dbReference type="InterPro" id="IPR035919">
    <property type="entry name" value="EAL_sf"/>
</dbReference>
<evidence type="ECO:0000313" key="5">
    <source>
        <dbReference type="Proteomes" id="UP000321484"/>
    </source>
</evidence>
<feature type="transmembrane region" description="Helical" evidence="1">
    <location>
        <begin position="164"/>
        <end position="184"/>
    </location>
</feature>
<dbReference type="GO" id="GO:0071111">
    <property type="term" value="F:cyclic-guanylate-specific phosphodiesterase activity"/>
    <property type="evidence" value="ECO:0007669"/>
    <property type="project" value="InterPro"/>
</dbReference>
<keyword evidence="5" id="KW-1185">Reference proteome</keyword>
<accession>A0A511YUJ9</accession>
<dbReference type="Proteomes" id="UP000321484">
    <property type="component" value="Unassembled WGS sequence"/>
</dbReference>
<feature type="transmembrane region" description="Helical" evidence="1">
    <location>
        <begin position="65"/>
        <end position="87"/>
    </location>
</feature>
<protein>
    <recommendedName>
        <fullName evidence="6">GGDEF-domain containing protein</fullName>
    </recommendedName>
</protein>
<dbReference type="SMART" id="SM00052">
    <property type="entry name" value="EAL"/>
    <property type="match status" value="1"/>
</dbReference>
<feature type="transmembrane region" description="Helical" evidence="1">
    <location>
        <begin position="6"/>
        <end position="27"/>
    </location>
</feature>
<evidence type="ECO:0008006" key="6">
    <source>
        <dbReference type="Google" id="ProtNLM"/>
    </source>
</evidence>
<evidence type="ECO:0000259" key="3">
    <source>
        <dbReference type="PROSITE" id="PS50887"/>
    </source>
</evidence>
<dbReference type="Gene3D" id="3.20.20.450">
    <property type="entry name" value="EAL domain"/>
    <property type="match status" value="1"/>
</dbReference>
<gene>
    <name evidence="4" type="ORF">AFE02nite_05990</name>
</gene>
<dbReference type="InterPro" id="IPR001633">
    <property type="entry name" value="EAL_dom"/>
</dbReference>
<evidence type="ECO:0000313" key="4">
    <source>
        <dbReference type="EMBL" id="GEN78865.1"/>
    </source>
</evidence>
<evidence type="ECO:0000256" key="1">
    <source>
        <dbReference type="SAM" id="Phobius"/>
    </source>
</evidence>
<dbReference type="AlphaFoldDB" id="A0A511YUJ9"/>
<keyword evidence="1" id="KW-1133">Transmembrane helix</keyword>
<comment type="caution">
    <text evidence="4">The sequence shown here is derived from an EMBL/GenBank/DDBJ whole genome shotgun (WGS) entry which is preliminary data.</text>
</comment>
<reference evidence="4 5" key="1">
    <citation type="submission" date="2019-07" db="EMBL/GenBank/DDBJ databases">
        <title>Whole genome shotgun sequence of Actinotalea fermentans NBRC 105374.</title>
        <authorList>
            <person name="Hosoyama A."/>
            <person name="Uohara A."/>
            <person name="Ohji S."/>
            <person name="Ichikawa N."/>
        </authorList>
    </citation>
    <scope>NUCLEOTIDE SEQUENCE [LARGE SCALE GENOMIC DNA]</scope>
    <source>
        <strain evidence="4 5">NBRC 105374</strain>
    </source>
</reference>
<dbReference type="PANTHER" id="PTHR33121:SF70">
    <property type="entry name" value="SIGNALING PROTEIN YKOW"/>
    <property type="match status" value="1"/>
</dbReference>
<dbReference type="Gene3D" id="3.30.70.270">
    <property type="match status" value="1"/>
</dbReference>
<keyword evidence="1" id="KW-0472">Membrane</keyword>
<dbReference type="EMBL" id="BJYK01000001">
    <property type="protein sequence ID" value="GEN78865.1"/>
    <property type="molecule type" value="Genomic_DNA"/>
</dbReference>
<dbReference type="Pfam" id="PF00990">
    <property type="entry name" value="GGDEF"/>
    <property type="match status" value="1"/>
</dbReference>
<dbReference type="InterPro" id="IPR050706">
    <property type="entry name" value="Cyclic-di-GMP_PDE-like"/>
</dbReference>
<dbReference type="Pfam" id="PF00563">
    <property type="entry name" value="EAL"/>
    <property type="match status" value="1"/>
</dbReference>
<dbReference type="CDD" id="cd01949">
    <property type="entry name" value="GGDEF"/>
    <property type="match status" value="1"/>
</dbReference>
<evidence type="ECO:0000259" key="2">
    <source>
        <dbReference type="PROSITE" id="PS50883"/>
    </source>
</evidence>
<dbReference type="PANTHER" id="PTHR33121">
    <property type="entry name" value="CYCLIC DI-GMP PHOSPHODIESTERASE PDEF"/>
    <property type="match status" value="1"/>
</dbReference>
<name>A0A511YUJ9_9CELL</name>
<proteinExistence type="predicted"/>
<dbReference type="PROSITE" id="PS50887">
    <property type="entry name" value="GGDEF"/>
    <property type="match status" value="1"/>
</dbReference>
<dbReference type="InterPro" id="IPR029787">
    <property type="entry name" value="Nucleotide_cyclase"/>
</dbReference>
<dbReference type="NCBIfam" id="TIGR00254">
    <property type="entry name" value="GGDEF"/>
    <property type="match status" value="1"/>
</dbReference>
<feature type="domain" description="EAL" evidence="2">
    <location>
        <begin position="488"/>
        <end position="732"/>
    </location>
</feature>
<dbReference type="SMART" id="SM00267">
    <property type="entry name" value="GGDEF"/>
    <property type="match status" value="1"/>
</dbReference>
<dbReference type="SUPFAM" id="SSF55073">
    <property type="entry name" value="Nucleotide cyclase"/>
    <property type="match status" value="1"/>
</dbReference>
<feature type="transmembrane region" description="Helical" evidence="1">
    <location>
        <begin position="39"/>
        <end position="59"/>
    </location>
</feature>
<feature type="domain" description="GGDEF" evidence="3">
    <location>
        <begin position="349"/>
        <end position="479"/>
    </location>
</feature>